<feature type="repeat" description="WD" evidence="4">
    <location>
        <begin position="148"/>
        <end position="180"/>
    </location>
</feature>
<accession>A0A1Y1XL13</accession>
<dbReference type="EMBL" id="MCFE01000580">
    <property type="protein sequence ID" value="ORX86024.1"/>
    <property type="molecule type" value="Genomic_DNA"/>
</dbReference>
<dbReference type="STRING" id="1314790.A0A1Y1XL13"/>
<evidence type="ECO:0000256" key="1">
    <source>
        <dbReference type="ARBA" id="ARBA00022574"/>
    </source>
</evidence>
<keyword evidence="6" id="KW-1185">Reference proteome</keyword>
<dbReference type="FunFam" id="2.130.10.10:FF:000136">
    <property type="entry name" value="Probable cytosolic iron-sulfur protein assembly protein CIAO1"/>
    <property type="match status" value="1"/>
</dbReference>
<dbReference type="Gene3D" id="2.130.10.10">
    <property type="entry name" value="YVTN repeat-like/Quinoprotein amine dehydrogenase"/>
    <property type="match status" value="2"/>
</dbReference>
<protein>
    <recommendedName>
        <fullName evidence="3">Probable cytosolic iron-sulfur protein assembly protein 1</fullName>
    </recommendedName>
</protein>
<keyword evidence="1 4" id="KW-0853">WD repeat</keyword>
<dbReference type="InterPro" id="IPR028608">
    <property type="entry name" value="CIAO1/Cia1"/>
</dbReference>
<dbReference type="FunCoup" id="A0A1Y1XL13">
    <property type="interactions" value="398"/>
</dbReference>
<dbReference type="InterPro" id="IPR020472">
    <property type="entry name" value="WD40_PAC1"/>
</dbReference>
<evidence type="ECO:0000256" key="4">
    <source>
        <dbReference type="PROSITE-ProRule" id="PRU00221"/>
    </source>
</evidence>
<dbReference type="Proteomes" id="UP000193498">
    <property type="component" value="Unassembled WGS sequence"/>
</dbReference>
<organism evidence="5 6">
    <name type="scientific">Basidiobolus meristosporus CBS 931.73</name>
    <dbReference type="NCBI Taxonomy" id="1314790"/>
    <lineage>
        <taxon>Eukaryota</taxon>
        <taxon>Fungi</taxon>
        <taxon>Fungi incertae sedis</taxon>
        <taxon>Zoopagomycota</taxon>
        <taxon>Entomophthoromycotina</taxon>
        <taxon>Basidiobolomycetes</taxon>
        <taxon>Basidiobolales</taxon>
        <taxon>Basidiobolaceae</taxon>
        <taxon>Basidiobolus</taxon>
    </lineage>
</organism>
<name>A0A1Y1XL13_9FUNG</name>
<dbReference type="GO" id="GO:0016226">
    <property type="term" value="P:iron-sulfur cluster assembly"/>
    <property type="evidence" value="ECO:0007669"/>
    <property type="project" value="UniProtKB-UniRule"/>
</dbReference>
<dbReference type="CDD" id="cd00200">
    <property type="entry name" value="WD40"/>
    <property type="match status" value="1"/>
</dbReference>
<gene>
    <name evidence="3" type="primary">CIA1</name>
    <name evidence="5" type="ORF">K493DRAFT_326697</name>
</gene>
<evidence type="ECO:0000313" key="5">
    <source>
        <dbReference type="EMBL" id="ORX86024.1"/>
    </source>
</evidence>
<dbReference type="GO" id="GO:0097361">
    <property type="term" value="C:cytosolic [4Fe-4S] assembly targeting complex"/>
    <property type="evidence" value="ECO:0007669"/>
    <property type="project" value="InterPro"/>
</dbReference>
<feature type="repeat" description="WD" evidence="4">
    <location>
        <begin position="304"/>
        <end position="335"/>
    </location>
</feature>
<dbReference type="AlphaFoldDB" id="A0A1Y1XL13"/>
<feature type="repeat" description="WD" evidence="4">
    <location>
        <begin position="192"/>
        <end position="224"/>
    </location>
</feature>
<comment type="caution">
    <text evidence="5">The sequence shown here is derived from an EMBL/GenBank/DDBJ whole genome shotgun (WGS) entry which is preliminary data.</text>
</comment>
<comment type="function">
    <text evidence="3">Essential component of the cytosolic iron-sulfur (Fe/S) protein assembly machinery. Required for the maturation of extramitochondrial Fe/S proteins.</text>
</comment>
<dbReference type="PRINTS" id="PR00320">
    <property type="entry name" value="GPROTEINBRPT"/>
</dbReference>
<feature type="repeat" description="WD" evidence="4">
    <location>
        <begin position="246"/>
        <end position="277"/>
    </location>
</feature>
<evidence type="ECO:0000313" key="6">
    <source>
        <dbReference type="Proteomes" id="UP000193498"/>
    </source>
</evidence>
<dbReference type="Pfam" id="PF00400">
    <property type="entry name" value="WD40"/>
    <property type="match status" value="7"/>
</dbReference>
<dbReference type="PROSITE" id="PS50294">
    <property type="entry name" value="WD_REPEATS_REGION"/>
    <property type="match status" value="6"/>
</dbReference>
<evidence type="ECO:0000256" key="3">
    <source>
        <dbReference type="HAMAP-Rule" id="MF_03037"/>
    </source>
</evidence>
<feature type="repeat" description="WD" evidence="4">
    <location>
        <begin position="103"/>
        <end position="135"/>
    </location>
</feature>
<dbReference type="SMART" id="SM00320">
    <property type="entry name" value="WD40"/>
    <property type="match status" value="7"/>
</dbReference>
<dbReference type="InterPro" id="IPR001680">
    <property type="entry name" value="WD40_rpt"/>
</dbReference>
<dbReference type="PROSITE" id="PS50082">
    <property type="entry name" value="WD_REPEATS_2"/>
    <property type="match status" value="7"/>
</dbReference>
<comment type="similarity">
    <text evidence="3">Belongs to the WD repeat CIA1 family.</text>
</comment>
<sequence length="335" mass="37635">MPRLELIAELEGHEDRVWQVSWNPNGTQLASCSGDKTVRIWVPDECNPGKASWNCVGLLEGFHERTIRSVQYSPSGQVIATGSFDGTTGIWDKSEKFDCVATLEGHENEVKSVAWSATGSLIATCSRDKSVWIWEAASYDDFECLAVLQEHSQDVKTVKWHPSEEILASAGYDDTIKIWEEQDDDWYCTATLEGHKSTVWAVDFDSRGDRLVSASDDKTLRIWKREKLTKDDDCNPSSWRCVTTLEGYHKRAIYSVSWSKHHGHLVSGGDDNTIHIYAETSLVDTEIQFDVVATVEGAHGVHDINSVVWNPNEEFGYIFASGGDDGIVRVWQYIP</sequence>
<dbReference type="SUPFAM" id="SSF50978">
    <property type="entry name" value="WD40 repeat-like"/>
    <property type="match status" value="1"/>
</dbReference>
<dbReference type="InterPro" id="IPR036322">
    <property type="entry name" value="WD40_repeat_dom_sf"/>
</dbReference>
<dbReference type="PANTHER" id="PTHR19920:SF0">
    <property type="entry name" value="CYTOSOLIC IRON-SULFUR PROTEIN ASSEMBLY PROTEIN CIAO1-RELATED"/>
    <property type="match status" value="1"/>
</dbReference>
<feature type="repeat" description="WD" evidence="4">
    <location>
        <begin position="10"/>
        <end position="41"/>
    </location>
</feature>
<dbReference type="InParanoid" id="A0A1Y1XL13"/>
<evidence type="ECO:0000256" key="2">
    <source>
        <dbReference type="ARBA" id="ARBA00022737"/>
    </source>
</evidence>
<dbReference type="HAMAP" id="MF_03037">
    <property type="entry name" value="ciao1"/>
    <property type="match status" value="1"/>
</dbReference>
<feature type="repeat" description="WD" evidence="4">
    <location>
        <begin position="60"/>
        <end position="92"/>
    </location>
</feature>
<keyword evidence="2" id="KW-0677">Repeat</keyword>
<dbReference type="PANTHER" id="PTHR19920">
    <property type="entry name" value="WD40 PROTEIN CIAO1"/>
    <property type="match status" value="1"/>
</dbReference>
<reference evidence="5 6" key="1">
    <citation type="submission" date="2016-07" db="EMBL/GenBank/DDBJ databases">
        <title>Pervasive Adenine N6-methylation of Active Genes in Fungi.</title>
        <authorList>
            <consortium name="DOE Joint Genome Institute"/>
            <person name="Mondo S.J."/>
            <person name="Dannebaum R.O."/>
            <person name="Kuo R.C."/>
            <person name="Labutti K."/>
            <person name="Haridas S."/>
            <person name="Kuo A."/>
            <person name="Salamov A."/>
            <person name="Ahrendt S.R."/>
            <person name="Lipzen A."/>
            <person name="Sullivan W."/>
            <person name="Andreopoulos W.B."/>
            <person name="Clum A."/>
            <person name="Lindquist E."/>
            <person name="Daum C."/>
            <person name="Ramamoorthy G.K."/>
            <person name="Gryganskyi A."/>
            <person name="Culley D."/>
            <person name="Magnuson J.K."/>
            <person name="James T.Y."/>
            <person name="O'Malley M.A."/>
            <person name="Stajich J.E."/>
            <person name="Spatafora J.W."/>
            <person name="Visel A."/>
            <person name="Grigoriev I.V."/>
        </authorList>
    </citation>
    <scope>NUCLEOTIDE SEQUENCE [LARGE SCALE GENOMIC DNA]</scope>
    <source>
        <strain evidence="5 6">CBS 931.73</strain>
    </source>
</reference>
<dbReference type="OrthoDB" id="284782at2759"/>
<dbReference type="InterPro" id="IPR015943">
    <property type="entry name" value="WD40/YVTN_repeat-like_dom_sf"/>
</dbReference>
<proteinExistence type="inferred from homology"/>